<dbReference type="OrthoDB" id="7209686at2"/>
<dbReference type="InterPro" id="IPR041664">
    <property type="entry name" value="AAA_16"/>
</dbReference>
<dbReference type="PANTHER" id="PTHR34301">
    <property type="entry name" value="DNA-BINDING PROTEIN-RELATED"/>
    <property type="match status" value="1"/>
</dbReference>
<organism evidence="2 3">
    <name type="scientific">Camelimonas lactis</name>
    <dbReference type="NCBI Taxonomy" id="659006"/>
    <lineage>
        <taxon>Bacteria</taxon>
        <taxon>Pseudomonadati</taxon>
        <taxon>Pseudomonadota</taxon>
        <taxon>Alphaproteobacteria</taxon>
        <taxon>Hyphomicrobiales</taxon>
        <taxon>Chelatococcaceae</taxon>
        <taxon>Camelimonas</taxon>
    </lineage>
</organism>
<dbReference type="AlphaFoldDB" id="A0A4R2GQV7"/>
<reference evidence="2 3" key="1">
    <citation type="submission" date="2019-03" db="EMBL/GenBank/DDBJ databases">
        <title>Genomic Encyclopedia of Type Strains, Phase IV (KMG-IV): sequencing the most valuable type-strain genomes for metagenomic binning, comparative biology and taxonomic classification.</title>
        <authorList>
            <person name="Goeker M."/>
        </authorList>
    </citation>
    <scope>NUCLEOTIDE SEQUENCE [LARGE SCALE GENOMIC DNA]</scope>
    <source>
        <strain evidence="2 3">DSM 22958</strain>
    </source>
</reference>
<dbReference type="Proteomes" id="UP000294881">
    <property type="component" value="Unassembled WGS sequence"/>
</dbReference>
<protein>
    <submittedName>
        <fullName evidence="2">AAA+ ATPase superfamily predicted ATPase</fullName>
    </submittedName>
</protein>
<proteinExistence type="predicted"/>
<gene>
    <name evidence="2" type="ORF">EV666_1099</name>
</gene>
<dbReference type="EMBL" id="SLWL01000009">
    <property type="protein sequence ID" value="TCO12364.1"/>
    <property type="molecule type" value="Genomic_DNA"/>
</dbReference>
<dbReference type="Gene3D" id="3.40.50.300">
    <property type="entry name" value="P-loop containing nucleotide triphosphate hydrolases"/>
    <property type="match status" value="1"/>
</dbReference>
<keyword evidence="3" id="KW-1185">Reference proteome</keyword>
<comment type="caution">
    <text evidence="2">The sequence shown here is derived from an EMBL/GenBank/DDBJ whole genome shotgun (WGS) entry which is preliminary data.</text>
</comment>
<feature type="domain" description="Orc1-like AAA ATPase" evidence="1">
    <location>
        <begin position="19"/>
        <end position="189"/>
    </location>
</feature>
<dbReference type="RefSeq" id="WP_132007389.1">
    <property type="nucleotide sequence ID" value="NZ_JBHUNN010000002.1"/>
</dbReference>
<accession>A0A4R2GQV7</accession>
<evidence type="ECO:0000259" key="1">
    <source>
        <dbReference type="Pfam" id="PF13191"/>
    </source>
</evidence>
<name>A0A4R2GQV7_9HYPH</name>
<dbReference type="Pfam" id="PF13191">
    <property type="entry name" value="AAA_16"/>
    <property type="match status" value="1"/>
</dbReference>
<dbReference type="SUPFAM" id="SSF52540">
    <property type="entry name" value="P-loop containing nucleoside triphosphate hydrolases"/>
    <property type="match status" value="1"/>
</dbReference>
<dbReference type="PANTHER" id="PTHR34301:SF8">
    <property type="entry name" value="ATPASE DOMAIN-CONTAINING PROTEIN"/>
    <property type="match status" value="1"/>
</dbReference>
<evidence type="ECO:0000313" key="3">
    <source>
        <dbReference type="Proteomes" id="UP000294881"/>
    </source>
</evidence>
<evidence type="ECO:0000313" key="2">
    <source>
        <dbReference type="EMBL" id="TCO12364.1"/>
    </source>
</evidence>
<dbReference type="InterPro" id="IPR027417">
    <property type="entry name" value="P-loop_NTPase"/>
</dbReference>
<sequence length="406" mass="45221">MGDKYNPFRPDKAAPPGMFAGRVDEIEYIQGCLRQTQNGNPKHFAITGERGIGKSSLVHLEQLSARGKITLNKQRFNFIVVSLKLRKDDDFYTIVERVAKELKRETSKMSQLGSLVLSSIAVLSRLEIAGVRIHPSTSQVDEAFSALIDDFELAILRMGDAFDGILLLLDEADAPPATANLGLFCKLLTEEMTSRQCEKVCIGLAGLPNLSSRLRESHESSLRLFHILNLKPLEPNERSQVLRMGLEDANKKNTSPVTIAPDAEDLIGSFSEGYPHFLQEFAYCAFEHDSDNNIDKSDFLSSLFTENGAFDQLGAKYFDKAYNTPASDDYRKVLHVMADGVDVWISRSDIIAKSKLKGTTVDNAIRALKAKDIIVSDESRPGRYRLPTLSFATWINIQKRAEAETV</sequence>